<gene>
    <name evidence="19" type="ORF">DV515_00018815</name>
</gene>
<evidence type="ECO:0000256" key="7">
    <source>
        <dbReference type="ARBA" id="ARBA00022801"/>
    </source>
</evidence>
<dbReference type="InterPro" id="IPR001037">
    <property type="entry name" value="Integrase_C_retrovir"/>
</dbReference>
<dbReference type="InterPro" id="IPR003308">
    <property type="entry name" value="Integrase_Zn-bd_dom_N"/>
</dbReference>
<evidence type="ECO:0000256" key="6">
    <source>
        <dbReference type="ARBA" id="ARBA00022759"/>
    </source>
</evidence>
<keyword evidence="2" id="KW-0808">Transferase</keyword>
<dbReference type="InterPro" id="IPR000477">
    <property type="entry name" value="RT_dom"/>
</dbReference>
<dbReference type="InterPro" id="IPR012337">
    <property type="entry name" value="RNaseH-like_sf"/>
</dbReference>
<feature type="domain" description="Integrase-type" evidence="14">
    <location>
        <begin position="436"/>
        <end position="477"/>
    </location>
</feature>
<dbReference type="GO" id="GO:0008270">
    <property type="term" value="F:zinc ion binding"/>
    <property type="evidence" value="ECO:0007669"/>
    <property type="project" value="UniProtKB-KW"/>
</dbReference>
<proteinExistence type="inferred from homology"/>
<evidence type="ECO:0000256" key="5">
    <source>
        <dbReference type="ARBA" id="ARBA00022723"/>
    </source>
</evidence>
<keyword evidence="8" id="KW-0229">DNA integration</keyword>
<evidence type="ECO:0000256" key="8">
    <source>
        <dbReference type="ARBA" id="ARBA00022908"/>
    </source>
</evidence>
<dbReference type="Pfam" id="PF00078">
    <property type="entry name" value="RVT_1"/>
    <property type="match status" value="1"/>
</dbReference>
<dbReference type="PROSITE" id="PS50879">
    <property type="entry name" value="RNASE_H_1"/>
    <property type="match status" value="1"/>
</dbReference>
<dbReference type="Pfam" id="PF00075">
    <property type="entry name" value="RNase_H"/>
    <property type="match status" value="1"/>
</dbReference>
<evidence type="ECO:0000256" key="3">
    <source>
        <dbReference type="ARBA" id="ARBA00022695"/>
    </source>
</evidence>
<dbReference type="Proteomes" id="UP000276834">
    <property type="component" value="Unassembled WGS sequence"/>
</dbReference>
<evidence type="ECO:0000256" key="2">
    <source>
        <dbReference type="ARBA" id="ARBA00022679"/>
    </source>
</evidence>
<feature type="domain" description="Reverse transcriptase" evidence="15">
    <location>
        <begin position="1"/>
        <end position="80"/>
    </location>
</feature>
<dbReference type="GO" id="GO:0004523">
    <property type="term" value="F:RNA-DNA hybrid ribonuclease activity"/>
    <property type="evidence" value="ECO:0007669"/>
    <property type="project" value="InterPro"/>
</dbReference>
<evidence type="ECO:0000256" key="12">
    <source>
        <dbReference type="PROSITE-ProRule" id="PRU00506"/>
    </source>
</evidence>
<evidence type="ECO:0000256" key="4">
    <source>
        <dbReference type="ARBA" id="ARBA00022722"/>
    </source>
</evidence>
<evidence type="ECO:0000256" key="11">
    <source>
        <dbReference type="PROSITE-ProRule" id="PRU00450"/>
    </source>
</evidence>
<keyword evidence="9" id="KW-0695">RNA-directed DNA polymerase</keyword>
<dbReference type="InterPro" id="IPR017856">
    <property type="entry name" value="Integrase-like_N"/>
</dbReference>
<reference evidence="19 20" key="1">
    <citation type="journal article" date="2018" name="Proc. R. Soc. B">
        <title>A non-coding region near Follistatin controls head colour polymorphism in the Gouldian finch.</title>
        <authorList>
            <person name="Toomey M.B."/>
            <person name="Marques C.I."/>
            <person name="Andrade P."/>
            <person name="Araujo P.M."/>
            <person name="Sabatino S."/>
            <person name="Gazda M.A."/>
            <person name="Afonso S."/>
            <person name="Lopes R.J."/>
            <person name="Corbo J.C."/>
            <person name="Carneiro M."/>
        </authorList>
    </citation>
    <scope>NUCLEOTIDE SEQUENCE [LARGE SCALE GENOMIC DNA]</scope>
    <source>
        <strain evidence="19">Red01</strain>
        <tissue evidence="19">Muscle</tissue>
    </source>
</reference>
<evidence type="ECO:0000259" key="18">
    <source>
        <dbReference type="PROSITE" id="PS51027"/>
    </source>
</evidence>
<dbReference type="GO" id="GO:0035613">
    <property type="term" value="F:RNA stem-loop binding"/>
    <property type="evidence" value="ECO:0007669"/>
    <property type="project" value="TreeGrafter"/>
</dbReference>
<dbReference type="InterPro" id="IPR043128">
    <property type="entry name" value="Rev_trsase/Diguanyl_cyclase"/>
</dbReference>
<dbReference type="InterPro" id="IPR036862">
    <property type="entry name" value="Integrase_C_dom_sf_retrovir"/>
</dbReference>
<dbReference type="GO" id="GO:0003677">
    <property type="term" value="F:DNA binding"/>
    <property type="evidence" value="ECO:0007669"/>
    <property type="project" value="UniProtKB-KW"/>
</dbReference>
<organism evidence="19 20">
    <name type="scientific">Chloebia gouldiae</name>
    <name type="common">Gouldian finch</name>
    <name type="synonym">Erythrura gouldiae</name>
    <dbReference type="NCBI Taxonomy" id="44316"/>
    <lineage>
        <taxon>Eukaryota</taxon>
        <taxon>Metazoa</taxon>
        <taxon>Chordata</taxon>
        <taxon>Craniata</taxon>
        <taxon>Vertebrata</taxon>
        <taxon>Euteleostomi</taxon>
        <taxon>Archelosauria</taxon>
        <taxon>Archosauria</taxon>
        <taxon>Dinosauria</taxon>
        <taxon>Saurischia</taxon>
        <taxon>Theropoda</taxon>
        <taxon>Coelurosauria</taxon>
        <taxon>Aves</taxon>
        <taxon>Neognathae</taxon>
        <taxon>Neoaves</taxon>
        <taxon>Telluraves</taxon>
        <taxon>Australaves</taxon>
        <taxon>Passeriformes</taxon>
        <taxon>Passeroidea</taxon>
        <taxon>Passeridae</taxon>
        <taxon>Chloebia</taxon>
    </lineage>
</organism>
<keyword evidence="7" id="KW-0378">Hydrolase</keyword>
<keyword evidence="4" id="KW-0540">Nuclease</keyword>
<feature type="domain" description="Integrase-type" evidence="18">
    <location>
        <begin position="657"/>
        <end position="704"/>
    </location>
</feature>
<evidence type="ECO:0000259" key="14">
    <source>
        <dbReference type="PROSITE" id="PS50876"/>
    </source>
</evidence>
<comment type="caution">
    <text evidence="19">The sequence shown here is derived from an EMBL/GenBank/DDBJ whole genome shotgun (WGS) entry which is preliminary data.</text>
</comment>
<dbReference type="EMBL" id="QUSF01004787">
    <property type="protein sequence ID" value="RLV62914.1"/>
    <property type="molecule type" value="Genomic_DNA"/>
</dbReference>
<name>A0A3L8Q6H6_CHLGU</name>
<dbReference type="SUPFAM" id="SSF53098">
    <property type="entry name" value="Ribonuclease H-like"/>
    <property type="match status" value="1"/>
</dbReference>
<dbReference type="InterPro" id="IPR043502">
    <property type="entry name" value="DNA/RNA_pol_sf"/>
</dbReference>
<dbReference type="InterPro" id="IPR002156">
    <property type="entry name" value="RNaseH_domain"/>
</dbReference>
<comment type="similarity">
    <text evidence="1">Belongs to the beta type-B retroviral polymerase family. HERV class-II K(HML-2) pol subfamily.</text>
</comment>
<keyword evidence="10" id="KW-0238">DNA-binding</keyword>
<evidence type="ECO:0000256" key="9">
    <source>
        <dbReference type="ARBA" id="ARBA00022918"/>
    </source>
</evidence>
<sequence length="739" mass="82799">MRNSPTLCQLYVDAALQPLRRKWPDTVIYHYMDDILFAQANSFSATQLQEIQSTLAMASLVVAQEKIQHTTPWKYLGWSITDQIVRPQKLQISTQLTNLHEAQRFLGDLQWLKPIVGLPNSLLDVLRPLLKGTDPSTPLTLTLEQKTAIQRIVSLIERGCVSRRDLSLPIDMTVWSTPNHLLGALTQCKQKTGEIRILEWMSPPLQARKTIQTKIENIALLLRKGRIRILEITGTEPASIYLPIRKEDLDWYLLNSEELQVALLGSGASVFTGPLVPRHLQWLKEWDWVAKPLRSEQPILGGLTAFTDAGKKSRKAAVTWKEGPKWKHKTLEATPTDTLQTLELFAVVWALSHLTEPLNVVTDSYYVAGVAQRIEDASIKEVQNKRLYELLTQLKRAVAARTAPYCILHIRSHKWDVGLGEGNARADRLVMNVSDDRIVAAQEAHAKYHQNAKGLARAHNIGIQDARTIVRTCPVCSHHNSGLGLGHGVNPRGLSSNEIWQMDVTHVAEFGKLRYVHVTVDTYSKYIWATAQAGEKALHVVRHMTSSFAVMGVPKEIKTDNGPSYTSKKVSQFMRMWGVRHVTGIPHSPTGQAIVERANSTLKQYLMKQRQVLDVQERLVKTLYVLNQLCVFGEDADPPVVKHFDQVRVKAVPDKKPWVNYKNPKTGFWEGPAEVVNWGRGYVCVSTPTGTLWIPAKWVKPALHDRATRAPDAGGPNENPSQAAAGSPTLFAGFGLLQP</sequence>
<dbReference type="InterPro" id="IPR036397">
    <property type="entry name" value="RNaseH_sf"/>
</dbReference>
<evidence type="ECO:0000259" key="17">
    <source>
        <dbReference type="PROSITE" id="PS50994"/>
    </source>
</evidence>
<dbReference type="PROSITE" id="PS50994">
    <property type="entry name" value="INTEGRASE"/>
    <property type="match status" value="1"/>
</dbReference>
<dbReference type="GO" id="GO:0003964">
    <property type="term" value="F:RNA-directed DNA polymerase activity"/>
    <property type="evidence" value="ECO:0007669"/>
    <property type="project" value="UniProtKB-KW"/>
</dbReference>
<protein>
    <submittedName>
        <fullName evidence="19">Uncharacterized protein</fullName>
    </submittedName>
</protein>
<evidence type="ECO:0000259" key="16">
    <source>
        <dbReference type="PROSITE" id="PS50879"/>
    </source>
</evidence>
<dbReference type="SUPFAM" id="SSF50122">
    <property type="entry name" value="DNA-binding domain of retroviral integrase"/>
    <property type="match status" value="1"/>
</dbReference>
<evidence type="ECO:0000256" key="13">
    <source>
        <dbReference type="SAM" id="MobiDB-lite"/>
    </source>
</evidence>
<dbReference type="PROSITE" id="PS50876">
    <property type="entry name" value="ZF_INTEGRASE"/>
    <property type="match status" value="1"/>
</dbReference>
<dbReference type="OrthoDB" id="9386368at2759"/>
<dbReference type="PROSITE" id="PS51027">
    <property type="entry name" value="INTEGRASE_DBD"/>
    <property type="match status" value="1"/>
</dbReference>
<feature type="domain" description="Integrase catalytic" evidence="17">
    <location>
        <begin position="487"/>
        <end position="665"/>
    </location>
</feature>
<dbReference type="Gene3D" id="3.30.420.10">
    <property type="entry name" value="Ribonuclease H-like superfamily/Ribonuclease H"/>
    <property type="match status" value="2"/>
</dbReference>
<dbReference type="PANTHER" id="PTHR41694">
    <property type="entry name" value="ENDOGENOUS RETROVIRUS GROUP K MEMBER POL PROTEIN"/>
    <property type="match status" value="1"/>
</dbReference>
<dbReference type="Pfam" id="PF02022">
    <property type="entry name" value="Integrase_Zn"/>
    <property type="match status" value="1"/>
</dbReference>
<keyword evidence="20" id="KW-1185">Reference proteome</keyword>
<evidence type="ECO:0000313" key="19">
    <source>
        <dbReference type="EMBL" id="RLV62914.1"/>
    </source>
</evidence>
<dbReference type="Pfam" id="PF06817">
    <property type="entry name" value="RVT_thumb"/>
    <property type="match status" value="1"/>
</dbReference>
<dbReference type="PANTHER" id="PTHR41694:SF3">
    <property type="entry name" value="RNA-DIRECTED DNA POLYMERASE-RELATED"/>
    <property type="match status" value="1"/>
</dbReference>
<keyword evidence="5" id="KW-0479">Metal-binding</keyword>
<dbReference type="SUPFAM" id="SSF56672">
    <property type="entry name" value="DNA/RNA polymerases"/>
    <property type="match status" value="1"/>
</dbReference>
<dbReference type="InterPro" id="IPR010661">
    <property type="entry name" value="RVT_thumb"/>
</dbReference>
<evidence type="ECO:0000256" key="10">
    <source>
        <dbReference type="ARBA" id="ARBA00023125"/>
    </source>
</evidence>
<dbReference type="Pfam" id="PF00665">
    <property type="entry name" value="rve"/>
    <property type="match status" value="1"/>
</dbReference>
<dbReference type="Pfam" id="PF00552">
    <property type="entry name" value="IN_DBD_C"/>
    <property type="match status" value="1"/>
</dbReference>
<keyword evidence="11" id="KW-0863">Zinc-finger</keyword>
<evidence type="ECO:0000259" key="15">
    <source>
        <dbReference type="PROSITE" id="PS50878"/>
    </source>
</evidence>
<evidence type="ECO:0000256" key="1">
    <source>
        <dbReference type="ARBA" id="ARBA00010879"/>
    </source>
</evidence>
<dbReference type="Gene3D" id="1.10.10.200">
    <property type="match status" value="1"/>
</dbReference>
<dbReference type="PROSITE" id="PS50878">
    <property type="entry name" value="RT_POL"/>
    <property type="match status" value="1"/>
</dbReference>
<dbReference type="Gene3D" id="2.30.30.10">
    <property type="entry name" value="Integrase, C-terminal domain superfamily, retroviral"/>
    <property type="match status" value="1"/>
</dbReference>
<feature type="region of interest" description="Disordered" evidence="13">
    <location>
        <begin position="707"/>
        <end position="727"/>
    </location>
</feature>
<accession>A0A3L8Q6H6</accession>
<keyword evidence="3" id="KW-0548">Nucleotidyltransferase</keyword>
<feature type="domain" description="RNase H type-1" evidence="16">
    <location>
        <begin position="299"/>
        <end position="435"/>
    </location>
</feature>
<keyword evidence="6" id="KW-0255">Endonuclease</keyword>
<dbReference type="GO" id="GO:0015074">
    <property type="term" value="P:DNA integration"/>
    <property type="evidence" value="ECO:0007669"/>
    <property type="project" value="UniProtKB-KW"/>
</dbReference>
<evidence type="ECO:0000313" key="20">
    <source>
        <dbReference type="Proteomes" id="UP000276834"/>
    </source>
</evidence>
<keyword evidence="11" id="KW-0862">Zinc</keyword>
<dbReference type="AlphaFoldDB" id="A0A3L8Q6H6"/>
<dbReference type="InterPro" id="IPR001584">
    <property type="entry name" value="Integrase_cat-core"/>
</dbReference>
<dbReference type="Gene3D" id="3.30.70.270">
    <property type="match status" value="2"/>
</dbReference>
<dbReference type="SUPFAM" id="SSF46919">
    <property type="entry name" value="N-terminal Zn binding domain of HIV integrase"/>
    <property type="match status" value="1"/>
</dbReference>
<feature type="DNA-binding region" description="Integrase-type" evidence="12">
    <location>
        <begin position="657"/>
        <end position="704"/>
    </location>
</feature>